<comment type="caution">
    <text evidence="1">The sequence shown here is derived from an EMBL/GenBank/DDBJ whole genome shotgun (WGS) entry which is preliminary data.</text>
</comment>
<dbReference type="RefSeq" id="WP_102196032.1">
    <property type="nucleotide sequence ID" value="NZ_NIPR01000014.1"/>
</dbReference>
<protein>
    <submittedName>
        <fullName evidence="1">Uncharacterized protein</fullName>
    </submittedName>
</protein>
<dbReference type="Proteomes" id="UP000235649">
    <property type="component" value="Unassembled WGS sequence"/>
</dbReference>
<sequence>MDNNMEKKLEKLTYDQIVAIHLAIEDDEEITFSEKRLQSDVEFINQFDDLNVYLTHLFCTIICDDIFEKYNMQTAIATMDFFLRRNGYCLDLENDMEKDTIMGLVKTIKDSRELKKTEINYIQSRLADCIHPYKGN</sequence>
<keyword evidence="2" id="KW-1185">Reference proteome</keyword>
<dbReference type="OrthoDB" id="9802752at2"/>
<dbReference type="EMBL" id="NIPR01000014">
    <property type="protein sequence ID" value="PMD71146.1"/>
    <property type="molecule type" value="Genomic_DNA"/>
</dbReference>
<name>A0A2N7AUL7_9LACO</name>
<gene>
    <name evidence="1" type="ORF">CBP76_05945</name>
</gene>
<evidence type="ECO:0000313" key="1">
    <source>
        <dbReference type="EMBL" id="PMD71146.1"/>
    </source>
</evidence>
<organism evidence="1 2">
    <name type="scientific">Companilactobacillus nuruki</name>
    <dbReference type="NCBI Taxonomy" id="1993540"/>
    <lineage>
        <taxon>Bacteria</taxon>
        <taxon>Bacillati</taxon>
        <taxon>Bacillota</taxon>
        <taxon>Bacilli</taxon>
        <taxon>Lactobacillales</taxon>
        <taxon>Lactobacillaceae</taxon>
        <taxon>Companilactobacillus</taxon>
    </lineage>
</organism>
<dbReference type="Gene3D" id="1.20.120.1870">
    <property type="entry name" value="Fic/DOC protein, Fido domain"/>
    <property type="match status" value="1"/>
</dbReference>
<reference evidence="1 2" key="1">
    <citation type="submission" date="2017-05" db="EMBL/GenBank/DDBJ databases">
        <title>Lactobacillus nurukis nov., sp. nov., isolated from nuruk.</title>
        <authorList>
            <person name="Kim S.-J."/>
        </authorList>
    </citation>
    <scope>NUCLEOTIDE SEQUENCE [LARGE SCALE GENOMIC DNA]</scope>
    <source>
        <strain evidence="1 2">SYF10-1a</strain>
    </source>
</reference>
<evidence type="ECO:0000313" key="2">
    <source>
        <dbReference type="Proteomes" id="UP000235649"/>
    </source>
</evidence>
<accession>A0A2N7AUL7</accession>
<dbReference type="InterPro" id="IPR053737">
    <property type="entry name" value="Type_II_TA_Toxin"/>
</dbReference>
<dbReference type="AlphaFoldDB" id="A0A2N7AUL7"/>
<proteinExistence type="predicted"/>